<dbReference type="InterPro" id="IPR002104">
    <property type="entry name" value="Integrase_catalytic"/>
</dbReference>
<reference evidence="11" key="3">
    <citation type="submission" date="2015-03" db="EMBL/GenBank/DDBJ databases">
        <authorList>
            <consortium name="Pathogen Informatics"/>
        </authorList>
    </citation>
    <scope>NUCLEOTIDE SEQUENCE [LARGE SCALE GENOMIC DNA]</scope>
    <source>
        <strain evidence="11">A125KOH2</strain>
    </source>
</reference>
<dbReference type="Gene3D" id="3.30.160.60">
    <property type="entry name" value="Classic Zinc Finger"/>
    <property type="match status" value="1"/>
</dbReference>
<dbReference type="AlphaFoldDB" id="A0A0T9QXD3"/>
<dbReference type="SUPFAM" id="SSF56349">
    <property type="entry name" value="DNA breaking-rejoining enzymes"/>
    <property type="match status" value="1"/>
</dbReference>
<reference evidence="8" key="1">
    <citation type="submission" date="2015-03" db="EMBL/GenBank/DDBJ databases">
        <authorList>
            <person name="Murphy D."/>
        </authorList>
    </citation>
    <scope>NUCLEOTIDE SEQUENCE [LARGE SCALE GENOMIC DNA]</scope>
    <source>
        <strain evidence="8">A125KOH2</strain>
    </source>
</reference>
<keyword evidence="10" id="KW-1185">Reference proteome</keyword>
<dbReference type="RefSeq" id="WP_049614616.1">
    <property type="nucleotide sequence ID" value="NZ_CAWMMU010000006.1"/>
</dbReference>
<evidence type="ECO:0000313" key="11">
    <source>
        <dbReference type="Proteomes" id="UP000045840"/>
    </source>
</evidence>
<evidence type="ECO:0000259" key="6">
    <source>
        <dbReference type="PROSITE" id="PS51898"/>
    </source>
</evidence>
<feature type="domain" description="Core-binding (CB)" evidence="7">
    <location>
        <begin position="81"/>
        <end position="166"/>
    </location>
</feature>
<dbReference type="InterPro" id="IPR010998">
    <property type="entry name" value="Integrase_recombinase_N"/>
</dbReference>
<dbReference type="GO" id="GO:0006310">
    <property type="term" value="P:DNA recombination"/>
    <property type="evidence" value="ECO:0007669"/>
    <property type="project" value="UniProtKB-KW"/>
</dbReference>
<evidence type="ECO:0000313" key="9">
    <source>
        <dbReference type="EMBL" id="CRY66241.1"/>
    </source>
</evidence>
<feature type="domain" description="Tyr recombinase" evidence="6">
    <location>
        <begin position="188"/>
        <end position="374"/>
    </location>
</feature>
<accession>A0A0T9QXD3</accession>
<evidence type="ECO:0000256" key="4">
    <source>
        <dbReference type="ARBA" id="ARBA00023172"/>
    </source>
</evidence>
<keyword evidence="3 5" id="KW-0238">DNA-binding</keyword>
<proteinExistence type="inferred from homology"/>
<dbReference type="Gene3D" id="1.10.150.130">
    <property type="match status" value="1"/>
</dbReference>
<dbReference type="InterPro" id="IPR013762">
    <property type="entry name" value="Integrase-like_cat_sf"/>
</dbReference>
<dbReference type="Gene3D" id="1.10.443.10">
    <property type="entry name" value="Intergrase catalytic core"/>
    <property type="match status" value="1"/>
</dbReference>
<dbReference type="InterPro" id="IPR011010">
    <property type="entry name" value="DNA_brk_join_enz"/>
</dbReference>
<dbReference type="GO" id="GO:0003677">
    <property type="term" value="F:DNA binding"/>
    <property type="evidence" value="ECO:0007669"/>
    <property type="project" value="UniProtKB-UniRule"/>
</dbReference>
<name>A0A0T9QXD3_9GAMM</name>
<evidence type="ECO:0000313" key="8">
    <source>
        <dbReference type="EMBL" id="CNI33955.1"/>
    </source>
</evidence>
<evidence type="ECO:0000313" key="10">
    <source>
        <dbReference type="Proteomes" id="UP000044625"/>
    </source>
</evidence>
<reference evidence="9 10" key="2">
    <citation type="submission" date="2015-03" db="EMBL/GenBank/DDBJ databases">
        <authorList>
            <consortium name="Pathogen Informatics"/>
            <person name="Murphy D."/>
        </authorList>
    </citation>
    <scope>NUCLEOTIDE SEQUENCE [LARGE SCALE GENOMIC DNA]</scope>
    <source>
        <strain evidence="10">type strain: CIP110230</strain>
        <strain evidence="9">Type strain: CIP110230</strain>
    </source>
</reference>
<comment type="similarity">
    <text evidence="1">Belongs to the 'phage' integrase family.</text>
</comment>
<organism evidence="8 11">
    <name type="scientific">Yersinia pekkanenii</name>
    <dbReference type="NCBI Taxonomy" id="1288385"/>
    <lineage>
        <taxon>Bacteria</taxon>
        <taxon>Pseudomonadati</taxon>
        <taxon>Pseudomonadota</taxon>
        <taxon>Gammaproteobacteria</taxon>
        <taxon>Enterobacterales</taxon>
        <taxon>Yersiniaceae</taxon>
        <taxon>Yersinia</taxon>
    </lineage>
</organism>
<dbReference type="GO" id="GO:0008907">
    <property type="term" value="F:integrase activity"/>
    <property type="evidence" value="ECO:0007669"/>
    <property type="project" value="InterPro"/>
</dbReference>
<dbReference type="EMBL" id="CQAZ01000041">
    <property type="protein sequence ID" value="CNI33955.1"/>
    <property type="molecule type" value="Genomic_DNA"/>
</dbReference>
<evidence type="ECO:0000256" key="5">
    <source>
        <dbReference type="PROSITE-ProRule" id="PRU01248"/>
    </source>
</evidence>
<evidence type="ECO:0000259" key="7">
    <source>
        <dbReference type="PROSITE" id="PS51900"/>
    </source>
</evidence>
<dbReference type="InterPro" id="IPR044068">
    <property type="entry name" value="CB"/>
</dbReference>
<dbReference type="PROSITE" id="PS51900">
    <property type="entry name" value="CB"/>
    <property type="match status" value="1"/>
</dbReference>
<dbReference type="Proteomes" id="UP000045840">
    <property type="component" value="Unassembled WGS sequence"/>
</dbReference>
<sequence>MARPRKYNVNVPGLSCYTDARTKKVYWRYKHPITRKFHGLGDDEAAAKAIAIEANSRFANQQMGQLLKARDEISLKIGKAITVNTWLDRYLAIQQERYDSEEIKLNTLKQKSAPVEAFRRHCGMLPLPDVGARDIASVIEEYKDKGQKRMAQVVRMVLIDVYKEAQHSGEVPPGYNPALATKQPANKVTRIRLNFDEWESIFNAAENMQGYIQNAMLLALVTGQRLGDIAGMKFSDVWDNHLHIVQEKTGTRIAIPVTLKCDSVGYTLQDVIARCRNMIVSPYILHYHHTTSMAKRGGQVSSNAITTGFSAARDKSGLQWKDGTPPTFHEQRSLAERLYREQGVDTKTLLGHKNQAMTDKYNDDRGKEWLVLAV</sequence>
<evidence type="ECO:0000256" key="3">
    <source>
        <dbReference type="ARBA" id="ARBA00023125"/>
    </source>
</evidence>
<dbReference type="Pfam" id="PF00589">
    <property type="entry name" value="Phage_integrase"/>
    <property type="match status" value="1"/>
</dbReference>
<evidence type="ECO:0000256" key="2">
    <source>
        <dbReference type="ARBA" id="ARBA00022908"/>
    </source>
</evidence>
<protein>
    <submittedName>
        <fullName evidence="8">Integrase</fullName>
    </submittedName>
</protein>
<dbReference type="Proteomes" id="UP000044625">
    <property type="component" value="Unassembled WGS sequence"/>
</dbReference>
<dbReference type="OrthoDB" id="8781634at2"/>
<evidence type="ECO:0000256" key="1">
    <source>
        <dbReference type="ARBA" id="ARBA00008857"/>
    </source>
</evidence>
<dbReference type="PROSITE" id="PS51898">
    <property type="entry name" value="TYR_RECOMBINASE"/>
    <property type="match status" value="1"/>
</dbReference>
<keyword evidence="2" id="KW-0229">DNA integration</keyword>
<gene>
    <name evidence="8" type="primary">int_3</name>
    <name evidence="9" type="synonym">int_5</name>
    <name evidence="8" type="ORF">ERS008529_03741</name>
    <name evidence="9" type="ORF">ERS137968_01740</name>
</gene>
<dbReference type="STRING" id="1288385.ERS137968_01740"/>
<dbReference type="EMBL" id="CWJL01000006">
    <property type="protein sequence ID" value="CRY66241.1"/>
    <property type="molecule type" value="Genomic_DNA"/>
</dbReference>
<keyword evidence="4" id="KW-0233">DNA recombination</keyword>
<dbReference type="Pfam" id="PF09003">
    <property type="entry name" value="Arm-DNA-bind_1"/>
    <property type="match status" value="1"/>
</dbReference>
<dbReference type="InterPro" id="IPR015094">
    <property type="entry name" value="Integrase_lambda-typ_DNA-bd_N"/>
</dbReference>